<dbReference type="GO" id="GO:0006355">
    <property type="term" value="P:regulation of DNA-templated transcription"/>
    <property type="evidence" value="ECO:0007669"/>
    <property type="project" value="InterPro"/>
</dbReference>
<keyword evidence="3" id="KW-1185">Reference proteome</keyword>
<reference evidence="2" key="1">
    <citation type="submission" date="2020-12" db="EMBL/GenBank/DDBJ databases">
        <title>M. sibirica DSM 26468T genome.</title>
        <authorList>
            <person name="Thieme N."/>
            <person name="Rettenmaier R."/>
            <person name="Zverlov V."/>
            <person name="Liebl W."/>
        </authorList>
    </citation>
    <scope>NUCLEOTIDE SEQUENCE</scope>
    <source>
        <strain evidence="2">DSM 26468</strain>
    </source>
</reference>
<sequence>MSKPRSIEKIKHSELITIGELVLISGMRYSTLKYYTEEGLLPFQQLESRLVRRYPRIEAMKQIEEINNLKAYGFTIEEIKTKLLDKERMAQ</sequence>
<accession>A0A8J7L0F8</accession>
<feature type="domain" description="HTH merR-type" evidence="1">
    <location>
        <begin position="16"/>
        <end position="86"/>
    </location>
</feature>
<dbReference type="EMBL" id="JAEAGR010000019">
    <property type="protein sequence ID" value="MBH1942273.1"/>
    <property type="molecule type" value="Genomic_DNA"/>
</dbReference>
<evidence type="ECO:0000313" key="3">
    <source>
        <dbReference type="Proteomes" id="UP000623269"/>
    </source>
</evidence>
<name>A0A8J7L0F8_9FIRM</name>
<dbReference type="Proteomes" id="UP000623269">
    <property type="component" value="Unassembled WGS sequence"/>
</dbReference>
<dbReference type="GO" id="GO:0003677">
    <property type="term" value="F:DNA binding"/>
    <property type="evidence" value="ECO:0007669"/>
    <property type="project" value="InterPro"/>
</dbReference>
<evidence type="ECO:0000313" key="2">
    <source>
        <dbReference type="EMBL" id="MBH1942273.1"/>
    </source>
</evidence>
<dbReference type="SUPFAM" id="SSF46955">
    <property type="entry name" value="Putative DNA-binding domain"/>
    <property type="match status" value="1"/>
</dbReference>
<protein>
    <submittedName>
        <fullName evidence="2">MerR family transcriptional regulator</fullName>
    </submittedName>
</protein>
<dbReference type="InterPro" id="IPR000551">
    <property type="entry name" value="MerR-type_HTH_dom"/>
</dbReference>
<dbReference type="Pfam" id="PF13411">
    <property type="entry name" value="MerR_1"/>
    <property type="match status" value="1"/>
</dbReference>
<proteinExistence type="predicted"/>
<evidence type="ECO:0000259" key="1">
    <source>
        <dbReference type="SMART" id="SM00422"/>
    </source>
</evidence>
<comment type="caution">
    <text evidence="2">The sequence shown here is derived from an EMBL/GenBank/DDBJ whole genome shotgun (WGS) entry which is preliminary data.</text>
</comment>
<organism evidence="2 3">
    <name type="scientific">Mobilitalea sibirica</name>
    <dbReference type="NCBI Taxonomy" id="1462919"/>
    <lineage>
        <taxon>Bacteria</taxon>
        <taxon>Bacillati</taxon>
        <taxon>Bacillota</taxon>
        <taxon>Clostridia</taxon>
        <taxon>Lachnospirales</taxon>
        <taxon>Lachnospiraceae</taxon>
        <taxon>Mobilitalea</taxon>
    </lineage>
</organism>
<gene>
    <name evidence="2" type="ORF">I5677_15335</name>
</gene>
<dbReference type="Gene3D" id="1.10.1660.10">
    <property type="match status" value="1"/>
</dbReference>
<dbReference type="AlphaFoldDB" id="A0A8J7L0F8"/>
<dbReference type="InterPro" id="IPR009061">
    <property type="entry name" value="DNA-bd_dom_put_sf"/>
</dbReference>
<dbReference type="RefSeq" id="WP_197662527.1">
    <property type="nucleotide sequence ID" value="NZ_JAEAGR010000019.1"/>
</dbReference>
<dbReference type="SMART" id="SM00422">
    <property type="entry name" value="HTH_MERR"/>
    <property type="match status" value="1"/>
</dbReference>